<evidence type="ECO:0000256" key="10">
    <source>
        <dbReference type="ARBA" id="ARBA00023277"/>
    </source>
</evidence>
<reference evidence="13 14" key="1">
    <citation type="submission" date="2015-01" db="EMBL/GenBank/DDBJ databases">
        <title>Genome of allotetraploid Gossypium barbadense reveals genomic plasticity and fiber elongation in cotton evolution.</title>
        <authorList>
            <person name="Chen X."/>
            <person name="Liu X."/>
            <person name="Zhao B."/>
            <person name="Zheng H."/>
            <person name="Hu Y."/>
            <person name="Lu G."/>
            <person name="Yang C."/>
            <person name="Chen J."/>
            <person name="Shan C."/>
            <person name="Zhang L."/>
            <person name="Zhou Y."/>
            <person name="Wang L."/>
            <person name="Guo W."/>
            <person name="Bai Y."/>
            <person name="Ruan J."/>
            <person name="Shangguan X."/>
            <person name="Mao Y."/>
            <person name="Jiang J."/>
            <person name="Zhu Y."/>
            <person name="Lei J."/>
            <person name="Kang H."/>
            <person name="Chen S."/>
            <person name="He X."/>
            <person name="Wang R."/>
            <person name="Wang Y."/>
            <person name="Chen J."/>
            <person name="Wang L."/>
            <person name="Yu S."/>
            <person name="Wang B."/>
            <person name="Wei J."/>
            <person name="Song S."/>
            <person name="Lu X."/>
            <person name="Gao Z."/>
            <person name="Gu W."/>
            <person name="Deng X."/>
            <person name="Ma D."/>
            <person name="Wang S."/>
            <person name="Liang W."/>
            <person name="Fang L."/>
            <person name="Cai C."/>
            <person name="Zhu X."/>
            <person name="Zhou B."/>
            <person name="Zhang Y."/>
            <person name="Chen Z."/>
            <person name="Xu S."/>
            <person name="Zhu R."/>
            <person name="Wang S."/>
            <person name="Zhang T."/>
            <person name="Zhao G."/>
        </authorList>
    </citation>
    <scope>NUCLEOTIDE SEQUENCE [LARGE SCALE GENOMIC DNA]</scope>
    <source>
        <strain evidence="14">cv. Xinhai21</strain>
        <tissue evidence="13">Leaf</tissue>
    </source>
</reference>
<organism evidence="13 14">
    <name type="scientific">Gossypium barbadense</name>
    <name type="common">Sea Island cotton</name>
    <name type="synonym">Hibiscus barbadensis</name>
    <dbReference type="NCBI Taxonomy" id="3634"/>
    <lineage>
        <taxon>Eukaryota</taxon>
        <taxon>Viridiplantae</taxon>
        <taxon>Streptophyta</taxon>
        <taxon>Embryophyta</taxon>
        <taxon>Tracheophyta</taxon>
        <taxon>Spermatophyta</taxon>
        <taxon>Magnoliopsida</taxon>
        <taxon>eudicotyledons</taxon>
        <taxon>Gunneridae</taxon>
        <taxon>Pentapetalae</taxon>
        <taxon>rosids</taxon>
        <taxon>malvids</taxon>
        <taxon>Malvales</taxon>
        <taxon>Malvaceae</taxon>
        <taxon>Malvoideae</taxon>
        <taxon>Gossypium</taxon>
    </lineage>
</organism>
<dbReference type="PANTHER" id="PTHR47453">
    <property type="entry name" value="PHOSPHOGLUCAN, WATER DIKINASE, CHLOROPLASTIC"/>
    <property type="match status" value="1"/>
</dbReference>
<keyword evidence="9" id="KW-0460">Magnesium</keyword>
<gene>
    <name evidence="13" type="ORF">GOBAR_AA34038</name>
</gene>
<feature type="region of interest" description="Disordered" evidence="11">
    <location>
        <begin position="737"/>
        <end position="774"/>
    </location>
</feature>
<protein>
    <recommendedName>
        <fullName evidence="12">CBM20 domain-containing protein</fullName>
    </recommendedName>
</protein>
<dbReference type="CDD" id="cd05818">
    <property type="entry name" value="CBM20_water_dikinase"/>
    <property type="match status" value="1"/>
</dbReference>
<dbReference type="Pfam" id="PF22973">
    <property type="entry name" value="GWD1_pHisD"/>
    <property type="match status" value="1"/>
</dbReference>
<dbReference type="InterPro" id="IPR002044">
    <property type="entry name" value="CBM20"/>
</dbReference>
<feature type="domain" description="CBM20" evidence="12">
    <location>
        <begin position="1"/>
        <end position="99"/>
    </location>
</feature>
<dbReference type="SUPFAM" id="SSF56059">
    <property type="entry name" value="Glutathione synthetase ATP-binding domain-like"/>
    <property type="match status" value="1"/>
</dbReference>
<keyword evidence="8" id="KW-0067">ATP-binding</keyword>
<evidence type="ECO:0000256" key="1">
    <source>
        <dbReference type="ARBA" id="ARBA00001946"/>
    </source>
</evidence>
<dbReference type="Gene3D" id="2.60.40.10">
    <property type="entry name" value="Immunoglobulins"/>
    <property type="match status" value="1"/>
</dbReference>
<dbReference type="InterPro" id="IPR054481">
    <property type="entry name" value="GWD1_pHisD"/>
</dbReference>
<dbReference type="Proteomes" id="UP000239757">
    <property type="component" value="Unassembled WGS sequence"/>
</dbReference>
<keyword evidence="6" id="KW-0547">Nucleotide-binding</keyword>
<evidence type="ECO:0000256" key="11">
    <source>
        <dbReference type="SAM" id="MobiDB-lite"/>
    </source>
</evidence>
<dbReference type="InterPro" id="IPR013783">
    <property type="entry name" value="Ig-like_fold"/>
</dbReference>
<dbReference type="Pfam" id="PF00686">
    <property type="entry name" value="CBM_20"/>
    <property type="match status" value="1"/>
</dbReference>
<dbReference type="PANTHER" id="PTHR47453:SF1">
    <property type="entry name" value="PHOSPHOGLUCAN, WATER DIKINASE, CHLOROPLASTIC"/>
    <property type="match status" value="1"/>
</dbReference>
<evidence type="ECO:0000256" key="2">
    <source>
        <dbReference type="ARBA" id="ARBA00007837"/>
    </source>
</evidence>
<name>A0A2P5W6E7_GOSBA</name>
<dbReference type="GO" id="GO:2001070">
    <property type="term" value="F:starch binding"/>
    <property type="evidence" value="ECO:0007669"/>
    <property type="project" value="InterPro"/>
</dbReference>
<dbReference type="GO" id="GO:0005524">
    <property type="term" value="F:ATP binding"/>
    <property type="evidence" value="ECO:0007669"/>
    <property type="project" value="UniProtKB-KW"/>
</dbReference>
<dbReference type="InterPro" id="IPR034848">
    <property type="entry name" value="CBM20_water_dikinase"/>
</dbReference>
<dbReference type="Gene3D" id="3.30.1490.20">
    <property type="entry name" value="ATP-grasp fold, A domain"/>
    <property type="match status" value="1"/>
</dbReference>
<evidence type="ECO:0000256" key="9">
    <source>
        <dbReference type="ARBA" id="ARBA00022842"/>
    </source>
</evidence>
<keyword evidence="7" id="KW-0418">Kinase</keyword>
<dbReference type="Gene3D" id="3.30.470.20">
    <property type="entry name" value="ATP-grasp fold, B domain"/>
    <property type="match status" value="1"/>
</dbReference>
<comment type="subunit">
    <text evidence="3">Homodimer.</text>
</comment>
<evidence type="ECO:0000256" key="5">
    <source>
        <dbReference type="ARBA" id="ARBA00022723"/>
    </source>
</evidence>
<dbReference type="Pfam" id="PF01326">
    <property type="entry name" value="PPDK_N"/>
    <property type="match status" value="1"/>
</dbReference>
<evidence type="ECO:0000259" key="12">
    <source>
        <dbReference type="PROSITE" id="PS51166"/>
    </source>
</evidence>
<sequence length="1143" mass="125710">MSGSGKVGLNVCLDHQVQFGEHVVILGSTKELGSWKKQVPMNWSEDGWICDLELKGGESVEFKFVVVSKDKSVAWEGGNNRVLKLPQGGNFGMICHWNSTEETLELLPLSSEEYVDSVDDAGHSESTSTTDALEVEASPFVGQWQGRPASFMRSNEHHNRELERRWDTTGLEGLALKLVEGDKSARNWWRKWINTGQIPCFEDGGHHRPNRHAEISRLIFRELERISSRKGSSPQNRSKTWMIQTKDSLFSLLVDSMFSVHKELKELLVIRKIHPCLPSFKAEFTASVPLTRIRDIAHRNDIPHDLKQEIKHTIQNKLHRNAGPEDLVATEAMLARITREPGQYSEAFVEQFKIFHRELKDFFNAGSLTEQLESIRESFDERGIAALVMFLECKKSLDAAEGSSRVLDLIKTMRSLGALREVIVKGLESGLRNDAPDAAIAMRQKWRLCETGLEDYSFVLLSRLLNMLEAVGGANWFADNLESKNISSWNDPLCALIVGVHQLSLSGWKPEECAAIQSELTAWQEKGLFEKEGSEDGKRIWALRLKATLDRSRRLTEEYSEVLLQLFPQKVQMLGKALGIPENSIRTYAEAEIRAGYGNIYLSDEFPDNVALYVCEILLVKLHGENHITSVRTALGSEGWDVLVPGVVSGTLVQVENIVPGSLPSSLEGPLILVVNKADGDEEVTAAGSNIAGVVLLQELPHLSHLGEKVIFVTCEDEEKVSYIQKLEGKCVRLDASSSGVSISPSSLDDRDADSVAKNLSTNGSSAVDMRGPPDLTGLSPKASYSNKARFSLFYLRLQETSNLKGSSSAGLILLADADAQTSGAKAAACGRLASLAAVSDKVYSDLGVPASFRVPAGVVIPFGSMEWALEQNKSMETFMSLREKIETAGLEDGELDNLCHQLQQLVSSVQPPQDIIDSIMRVFPGNVRLIVRSSANVEDLAGMSAAGLYESIPNVSPSNPTVFASAVSQVWASLYTRRAVLSRRAAGVSQKDATMAVLVQEMLSPDLSFVLHTLSPTDHDHNYVEAEIAPGLGETLASGTRGTPWRLSSGKFDGLVKTVAFANFSEEMVVSGASPADGEVIRLTVDYSKKPLTVDPVFRQQLSQRLSAVGFFLERKFGCPQDVEGCVLGKDIYVVQTRPEPL</sequence>
<comment type="cofactor">
    <cofactor evidence="1">
        <name>Mg(2+)</name>
        <dbReference type="ChEBI" id="CHEBI:18420"/>
    </cofactor>
</comment>
<evidence type="ECO:0000256" key="4">
    <source>
        <dbReference type="ARBA" id="ARBA00022679"/>
    </source>
</evidence>
<dbReference type="SUPFAM" id="SSF49452">
    <property type="entry name" value="Starch-binding domain-like"/>
    <property type="match status" value="1"/>
</dbReference>
<dbReference type="SMART" id="SM01065">
    <property type="entry name" value="CBM_2"/>
    <property type="match status" value="1"/>
</dbReference>
<keyword evidence="4" id="KW-0808">Transferase</keyword>
<evidence type="ECO:0000313" key="13">
    <source>
        <dbReference type="EMBL" id="PPR86652.1"/>
    </source>
</evidence>
<dbReference type="InterPro" id="IPR002192">
    <property type="entry name" value="PPDK_AMP/ATP-bd"/>
</dbReference>
<dbReference type="InterPro" id="IPR013815">
    <property type="entry name" value="ATP_grasp_subdomain_1"/>
</dbReference>
<keyword evidence="10" id="KW-0119">Carbohydrate metabolism</keyword>
<evidence type="ECO:0000256" key="8">
    <source>
        <dbReference type="ARBA" id="ARBA00022840"/>
    </source>
</evidence>
<evidence type="ECO:0000256" key="6">
    <source>
        <dbReference type="ARBA" id="ARBA00022741"/>
    </source>
</evidence>
<evidence type="ECO:0000256" key="3">
    <source>
        <dbReference type="ARBA" id="ARBA00011738"/>
    </source>
</evidence>
<evidence type="ECO:0000313" key="14">
    <source>
        <dbReference type="Proteomes" id="UP000239757"/>
    </source>
</evidence>
<dbReference type="GO" id="GO:0046872">
    <property type="term" value="F:metal ion binding"/>
    <property type="evidence" value="ECO:0007669"/>
    <property type="project" value="UniProtKB-KW"/>
</dbReference>
<comment type="similarity">
    <text evidence="2">Belongs to the PEP-utilizing enzyme family.</text>
</comment>
<accession>A0A2P5W6E7</accession>
<dbReference type="InterPro" id="IPR013784">
    <property type="entry name" value="Carb-bd-like_fold"/>
</dbReference>
<proteinExistence type="inferred from homology"/>
<dbReference type="GO" id="GO:0016301">
    <property type="term" value="F:kinase activity"/>
    <property type="evidence" value="ECO:0007669"/>
    <property type="project" value="UniProtKB-KW"/>
</dbReference>
<keyword evidence="5" id="KW-0479">Metal-binding</keyword>
<dbReference type="EMBL" id="KZ668907">
    <property type="protein sequence ID" value="PPR86652.1"/>
    <property type="molecule type" value="Genomic_DNA"/>
</dbReference>
<dbReference type="PROSITE" id="PS51166">
    <property type="entry name" value="CBM20"/>
    <property type="match status" value="1"/>
</dbReference>
<feature type="compositionally biased region" description="Low complexity" evidence="11">
    <location>
        <begin position="737"/>
        <end position="747"/>
    </location>
</feature>
<dbReference type="AlphaFoldDB" id="A0A2P5W6E7"/>
<dbReference type="OrthoDB" id="6123450at2759"/>
<evidence type="ECO:0000256" key="7">
    <source>
        <dbReference type="ARBA" id="ARBA00022777"/>
    </source>
</evidence>